<evidence type="ECO:0000313" key="2">
    <source>
        <dbReference type="EMBL" id="MBL1100923.1"/>
    </source>
</evidence>
<feature type="region of interest" description="Disordered" evidence="1">
    <location>
        <begin position="472"/>
        <end position="493"/>
    </location>
</feature>
<evidence type="ECO:0000313" key="3">
    <source>
        <dbReference type="Proteomes" id="UP000634229"/>
    </source>
</evidence>
<evidence type="ECO:0000256" key="1">
    <source>
        <dbReference type="SAM" id="MobiDB-lite"/>
    </source>
</evidence>
<dbReference type="Proteomes" id="UP000634229">
    <property type="component" value="Unassembled WGS sequence"/>
</dbReference>
<reference evidence="2 3" key="1">
    <citation type="submission" date="2021-01" db="EMBL/GenBank/DDBJ databases">
        <title>WGS of actinomycetes isolated from Thailand.</title>
        <authorList>
            <person name="Thawai C."/>
        </authorList>
    </citation>
    <scope>NUCLEOTIDE SEQUENCE [LARGE SCALE GENOMIC DNA]</scope>
    <source>
        <strain evidence="2 3">CA1R205</strain>
    </source>
</reference>
<gene>
    <name evidence="2" type="ORF">JK363_30500</name>
</gene>
<comment type="caution">
    <text evidence="2">The sequence shown here is derived from an EMBL/GenBank/DDBJ whole genome shotgun (WGS) entry which is preliminary data.</text>
</comment>
<protein>
    <recommendedName>
        <fullName evidence="4">EF-hand domain-containing protein</fullName>
    </recommendedName>
</protein>
<name>A0ABS1NLG9_9ACTN</name>
<accession>A0ABS1NLG9</accession>
<dbReference type="RefSeq" id="WP_201879949.1">
    <property type="nucleotide sequence ID" value="NZ_JAERRF010000023.1"/>
</dbReference>
<dbReference type="EMBL" id="JAERRF010000023">
    <property type="protein sequence ID" value="MBL1100923.1"/>
    <property type="molecule type" value="Genomic_DNA"/>
</dbReference>
<proteinExistence type="predicted"/>
<feature type="compositionally biased region" description="Basic and acidic residues" evidence="1">
    <location>
        <begin position="479"/>
        <end position="493"/>
    </location>
</feature>
<keyword evidence="3" id="KW-1185">Reference proteome</keyword>
<evidence type="ECO:0008006" key="4">
    <source>
        <dbReference type="Google" id="ProtNLM"/>
    </source>
</evidence>
<organism evidence="2 3">
    <name type="scientific">Streptomyces coffeae</name>
    <dbReference type="NCBI Taxonomy" id="621382"/>
    <lineage>
        <taxon>Bacteria</taxon>
        <taxon>Bacillati</taxon>
        <taxon>Actinomycetota</taxon>
        <taxon>Actinomycetes</taxon>
        <taxon>Kitasatosporales</taxon>
        <taxon>Streptomycetaceae</taxon>
        <taxon>Streptomyces</taxon>
    </lineage>
</organism>
<sequence length="733" mass="80719">MALTYQELHHLRLGTLHMAVTDWEKMVAKLDKLANGGDGEINAADLEKKAKAASWKGVNATVTKAFTTKTADQFQDILTEARSVHTVLHDAHKKFTSHKKKLKEIVERAAKQDIHVTAQGTVKARDDAEKKPTQGEIDAIAGEIKTVLGEAAETDSTAAAALRFHAKDKYDFGSTGFKSLGEAKKVIKDSNAFVKLAETDPTKLSNKQLTQLNDLLKANQGDPVFAERVAGELGAKGMLKFWSGATNIDSWDPDGKKGGYDPAGIANKDEKDARMKLLSTMEQRLGSTLGLASRQDGESIHQWKDQMVALGGHQFADGDGKKRGYGFQLMSNLMRNGTYDKDFLTNYGNHLVAYEKKHTGDDEPSGGIASPKRHNVLPWDKHDALDQTDPLHFGDDKDAGTDPMTGFMKALSRTPDASTDFFSSHEPEDNLKWVLKDRPVLDDSIPDGGYGVVHEQKTPRPYWESTGAALAAGATGVDPGDHSAKAPPHTPEHREILDRSLDYLSAKKDDFPPEMRDDMAKVFVNHGDVFHHTASAQADHPNDPRELDRRQLLEVTKQISRDQGAYGLLNDGINHELVHDIRTDKPEDPRETLQRAGHTVGFLEEARYQALADKVAADKEDAVWQQTWGYHGAGIVSSFIPEAHLAGAADRGLYVLSQDWRMDEEKRIGEENRQQSGQTFKGREHQLESLAKIWKQQNPHEEGTVYTITGEAGNAALRGNAAAQGLPGRQPAH</sequence>